<dbReference type="InterPro" id="IPR051604">
    <property type="entry name" value="Ergot_Alk_Oxidoreductase"/>
</dbReference>
<accession>A0AAU2K0X8</accession>
<gene>
    <name evidence="2" type="ORF">OG327_15050</name>
</gene>
<reference evidence="2" key="1">
    <citation type="submission" date="2022-10" db="EMBL/GenBank/DDBJ databases">
        <title>The complete genomes of actinobacterial strains from the NBC collection.</title>
        <authorList>
            <person name="Joergensen T.S."/>
            <person name="Alvarez Arevalo M."/>
            <person name="Sterndorff E.B."/>
            <person name="Faurdal D."/>
            <person name="Vuksanovic O."/>
            <person name="Mourched A.-S."/>
            <person name="Charusanti P."/>
            <person name="Shaw S."/>
            <person name="Blin K."/>
            <person name="Weber T."/>
        </authorList>
    </citation>
    <scope>NUCLEOTIDE SEQUENCE</scope>
    <source>
        <strain evidence="2">NBC_00049</strain>
    </source>
</reference>
<organism evidence="2">
    <name type="scientific">Streptomyces sp. NBC_00049</name>
    <dbReference type="NCBI Taxonomy" id="2903617"/>
    <lineage>
        <taxon>Bacteria</taxon>
        <taxon>Bacillati</taxon>
        <taxon>Actinomycetota</taxon>
        <taxon>Actinomycetes</taxon>
        <taxon>Kitasatosporales</taxon>
        <taxon>Streptomycetaceae</taxon>
        <taxon>Streptomyces</taxon>
    </lineage>
</organism>
<feature type="domain" description="NAD(P)-binding" evidence="1">
    <location>
        <begin position="10"/>
        <end position="183"/>
    </location>
</feature>
<dbReference type="SUPFAM" id="SSF51735">
    <property type="entry name" value="NAD(P)-binding Rossmann-fold domains"/>
    <property type="match status" value="1"/>
</dbReference>
<dbReference type="AlphaFoldDB" id="A0AAU2K0X8"/>
<name>A0AAU2K0X8_9ACTN</name>
<dbReference type="Gene3D" id="3.40.50.720">
    <property type="entry name" value="NAD(P)-binding Rossmann-like Domain"/>
    <property type="match status" value="1"/>
</dbReference>
<sequence length="284" mass="29952">MGAAEVVVTGATGAVGRYVARRLGAAGRLLVRDPQKAAGLELPGRVLVGDYREPESLARAFRGARAVFAVTNNPLRPQDDENILAAAAEAGVGHVVKVSWLGVADPGADDLVARWNRESEERLRASGLGWTVLRPRTPMSNALSWARGVREEGVVRAFGGDAATACVDPRDVADVAVAALLDPAAHAGRTYALTGPRPVSAREQVAVLAEVSGRPLRFEELSADQALAAWRRALPEPVAQALLDAALRRAGGAAARVHPEVGEVLGRPAGTFRDWAQRYRGAFA</sequence>
<dbReference type="EMBL" id="CP108264">
    <property type="protein sequence ID" value="WTU78734.1"/>
    <property type="molecule type" value="Genomic_DNA"/>
</dbReference>
<dbReference type="InterPro" id="IPR036291">
    <property type="entry name" value="NAD(P)-bd_dom_sf"/>
</dbReference>
<dbReference type="PANTHER" id="PTHR43162:SF1">
    <property type="entry name" value="PRESTALK A DIFFERENTIATION PROTEIN A"/>
    <property type="match status" value="1"/>
</dbReference>
<protein>
    <submittedName>
        <fullName evidence="2">NAD(P)H-binding protein</fullName>
    </submittedName>
</protein>
<dbReference type="PANTHER" id="PTHR43162">
    <property type="match status" value="1"/>
</dbReference>
<proteinExistence type="predicted"/>
<dbReference type="Gene3D" id="3.90.25.10">
    <property type="entry name" value="UDP-galactose 4-epimerase, domain 1"/>
    <property type="match status" value="1"/>
</dbReference>
<dbReference type="Pfam" id="PF13460">
    <property type="entry name" value="NAD_binding_10"/>
    <property type="match status" value="1"/>
</dbReference>
<dbReference type="InterPro" id="IPR016040">
    <property type="entry name" value="NAD(P)-bd_dom"/>
</dbReference>
<evidence type="ECO:0000313" key="2">
    <source>
        <dbReference type="EMBL" id="WTU78734.1"/>
    </source>
</evidence>
<evidence type="ECO:0000259" key="1">
    <source>
        <dbReference type="Pfam" id="PF13460"/>
    </source>
</evidence>